<dbReference type="RefSeq" id="WP_021476748.1">
    <property type="nucleotide sequence ID" value="NZ_AVPH01000212.1"/>
</dbReference>
<name>A0ABN0N7Z6_9NEIS</name>
<comment type="caution">
    <text evidence="3">The sequence shown here is derived from an EMBL/GenBank/DDBJ whole genome shotgun (WGS) entry which is preliminary data.</text>
</comment>
<dbReference type="InterPro" id="IPR006949">
    <property type="entry name" value="Barrel_Baseplate_J-like"/>
</dbReference>
<dbReference type="PANTHER" id="PTHR35862:SF1">
    <property type="entry name" value="FELS-2 PROPHAGE PROTEIN"/>
    <property type="match status" value="1"/>
</dbReference>
<protein>
    <recommendedName>
        <fullName evidence="5">Baseplate protein J-like domain-containing protein</fullName>
    </recommendedName>
</protein>
<dbReference type="PIRSF" id="PIRSF020481">
    <property type="entry name" value="BAP"/>
    <property type="match status" value="1"/>
</dbReference>
<dbReference type="Pfam" id="PF26079">
    <property type="entry name" value="Baseplate_J_C"/>
    <property type="match status" value="1"/>
</dbReference>
<proteinExistence type="predicted"/>
<dbReference type="InterPro" id="IPR052726">
    <property type="entry name" value="Phage_Baseplate_Hub"/>
</dbReference>
<sequence>MSRPDFIARSADQIVRDLVADWERRSGKVLYPAQPERLLLDFIAYRESLLREQVQDAALLNLVRYSRGEILDELAADRGESRLPAFSAGCLLEFRVSTPLAADWLIPAATVVATGNGVLSVATTQDAVLRAGQVAVSVRAAALTPGAQGNGYLPGQVSQLVSIVQGAPAGLLVSNVNTTNGGADTETDERLQQRLLLSFDRYSVAGPAPAYRLLAMRQHPSVIDVAVVSHVPGEVTLYPLLDSGLPGQTVVDAVQAGTSDDAVRVLCDTVVAASPVARDYAVTALLTLNPGDTADVVRPAAISAVRALASSMSAQLGGDIVPSQFVSALQPLVHRVELQGVEYARCAKWEWRRCGEINIDFAGGGA</sequence>
<dbReference type="EMBL" id="AVPH01000212">
    <property type="protein sequence ID" value="ERE07215.1"/>
    <property type="molecule type" value="Genomic_DNA"/>
</dbReference>
<gene>
    <name evidence="3" type="ORF">O166_06595</name>
</gene>
<feature type="domain" description="Baseplate J-like C-terminal" evidence="2">
    <location>
        <begin position="280"/>
        <end position="359"/>
    </location>
</feature>
<organism evidence="3 4">
    <name type="scientific">Pseudogulbenkiania ferrooxidans EGD-HP2</name>
    <dbReference type="NCBI Taxonomy" id="1388764"/>
    <lineage>
        <taxon>Bacteria</taxon>
        <taxon>Pseudomonadati</taxon>
        <taxon>Pseudomonadota</taxon>
        <taxon>Betaproteobacteria</taxon>
        <taxon>Neisseriales</taxon>
        <taxon>Chromobacteriaceae</taxon>
        <taxon>Pseudogulbenkiania</taxon>
    </lineage>
</organism>
<feature type="domain" description="Baseplate protein J-like barrel" evidence="1">
    <location>
        <begin position="101"/>
        <end position="181"/>
    </location>
</feature>
<evidence type="ECO:0000259" key="2">
    <source>
        <dbReference type="Pfam" id="PF26079"/>
    </source>
</evidence>
<dbReference type="InterPro" id="IPR014507">
    <property type="entry name" value="Baseplate_assembly_J_pred"/>
</dbReference>
<evidence type="ECO:0000313" key="3">
    <source>
        <dbReference type="EMBL" id="ERE07215.1"/>
    </source>
</evidence>
<dbReference type="Pfam" id="PF04865">
    <property type="entry name" value="Baseplate_J"/>
    <property type="match status" value="1"/>
</dbReference>
<accession>A0ABN0N7Z6</accession>
<dbReference type="PANTHER" id="PTHR35862">
    <property type="entry name" value="FELS-2 PROPHAGE PROTEIN"/>
    <property type="match status" value="1"/>
</dbReference>
<keyword evidence="4" id="KW-1185">Reference proteome</keyword>
<evidence type="ECO:0000313" key="4">
    <source>
        <dbReference type="Proteomes" id="UP000016426"/>
    </source>
</evidence>
<dbReference type="Proteomes" id="UP000016426">
    <property type="component" value="Unassembled WGS sequence"/>
</dbReference>
<dbReference type="InterPro" id="IPR058530">
    <property type="entry name" value="Baseplate_J-like_C"/>
</dbReference>
<evidence type="ECO:0008006" key="5">
    <source>
        <dbReference type="Google" id="ProtNLM"/>
    </source>
</evidence>
<reference evidence="3 4" key="1">
    <citation type="journal article" date="2013" name="Genome Announc.">
        <title>Genome Sequence of the Pigment-Producing Bacterium Pseudogulbenkiania ferrooxidans, Isolated from Loktak Lake.</title>
        <authorList>
            <person name="Puranik S."/>
            <person name="Talkal R."/>
            <person name="Qureshi A."/>
            <person name="Khardenavis A."/>
            <person name="Kapley A."/>
            <person name="Purohit H.J."/>
        </authorList>
    </citation>
    <scope>NUCLEOTIDE SEQUENCE [LARGE SCALE GENOMIC DNA]</scope>
    <source>
        <strain evidence="3 4">EGD-HP2</strain>
    </source>
</reference>
<evidence type="ECO:0000259" key="1">
    <source>
        <dbReference type="Pfam" id="PF04865"/>
    </source>
</evidence>